<organism evidence="1 2">
    <name type="scientific">Tenacibaculum phage PTm1</name>
    <dbReference type="NCBI Taxonomy" id="2547425"/>
    <lineage>
        <taxon>Viruses</taxon>
        <taxon>Duplodnaviria</taxon>
        <taxon>Heunggongvirae</taxon>
        <taxon>Uroviricota</taxon>
        <taxon>Caudoviricetes</taxon>
        <taxon>Shirahamavirus</taxon>
        <taxon>Shirahamavirus PTm1</taxon>
    </lineage>
</organism>
<evidence type="ECO:0000313" key="1">
    <source>
        <dbReference type="EMBL" id="BBI90599.1"/>
    </source>
</evidence>
<name>A0A5S9HXL9_9CAUD</name>
<dbReference type="GeneID" id="55803012"/>
<reference evidence="1 2" key="1">
    <citation type="journal article" date="2019" name="Arch. Virol.">
        <title>A novel jumbo Tenacibaculum maritimum lytic phage with head-fiber-like appendages.</title>
        <authorList>
            <person name="Kawato Y."/>
            <person name="Istiqomah I."/>
            <person name="Gaafar A.Y."/>
            <person name="Hanaoka M."/>
            <person name="Ishimaru K."/>
            <person name="Yasuike M."/>
            <person name="Nishiki I."/>
            <person name="Nakamura Y."/>
            <person name="Fujiwara A."/>
            <person name="Nakai T."/>
        </authorList>
    </citation>
    <scope>NUCLEOTIDE SEQUENCE [LARGE SCALE GENOMIC DNA]</scope>
    <source>
        <strain evidence="1 2">PTm1</strain>
    </source>
</reference>
<accession>A0A5S9HXL9</accession>
<dbReference type="EMBL" id="AP019524">
    <property type="protein sequence ID" value="BBI90599.1"/>
    <property type="molecule type" value="Genomic_DNA"/>
</dbReference>
<sequence length="68" mass="7816">MKNTFTLILVKDSFGNTAYNTVEDTSDTIMLSDLRDKDNQPIYFESEAYHACSLEQDGCENDLKVIRF</sequence>
<proteinExistence type="predicted"/>
<dbReference type="Proteomes" id="UP000422648">
    <property type="component" value="Segment"/>
</dbReference>
<protein>
    <submittedName>
        <fullName evidence="1">Uncharacterized protein</fullName>
    </submittedName>
</protein>
<keyword evidence="2" id="KW-1185">Reference proteome</keyword>
<evidence type="ECO:0000313" key="2">
    <source>
        <dbReference type="Proteomes" id="UP000422648"/>
    </source>
</evidence>
<dbReference type="KEGG" id="vg:55803012"/>
<dbReference type="RefSeq" id="YP_009873891.1">
    <property type="nucleotide sequence ID" value="NC_049340.1"/>
</dbReference>